<dbReference type="GO" id="GO:0005737">
    <property type="term" value="C:cytoplasm"/>
    <property type="evidence" value="ECO:0007669"/>
    <property type="project" value="TreeGrafter"/>
</dbReference>
<dbReference type="AlphaFoldDB" id="A0A0V9ULF6"/>
<dbReference type="InterPro" id="IPR003819">
    <property type="entry name" value="TauD/TfdA-like"/>
</dbReference>
<dbReference type="InterPro" id="IPR051323">
    <property type="entry name" value="AtsK-like"/>
</dbReference>
<keyword evidence="3" id="KW-0479">Metal-binding</keyword>
<evidence type="ECO:0000313" key="8">
    <source>
        <dbReference type="EMBL" id="KSZ58828.1"/>
    </source>
</evidence>
<dbReference type="EMBL" id="AZXY01000004">
    <property type="protein sequence ID" value="KSZ58828.1"/>
    <property type="molecule type" value="Genomic_DNA"/>
</dbReference>
<comment type="caution">
    <text evidence="8">The sequence shown here is derived from an EMBL/GenBank/DDBJ whole genome shotgun (WGS) entry which is preliminary data.</text>
</comment>
<evidence type="ECO:0000259" key="7">
    <source>
        <dbReference type="Pfam" id="PF02668"/>
    </source>
</evidence>
<reference evidence="8 9" key="2">
    <citation type="journal article" date="2016" name="Genome Announc.">
        <title>Draft Genome Sequence of a Versatile Hydrocarbon-Degrading Bacterium, Rhodococcus pyridinivorans Strain KG-16, Collected from Oil Fields in India.</title>
        <authorList>
            <person name="Aggarwal R.K."/>
            <person name="Dawar C."/>
            <person name="Phanindranath R."/>
            <person name="Mutnuri L."/>
            <person name="Dayal A.M."/>
        </authorList>
    </citation>
    <scope>NUCLEOTIDE SEQUENCE [LARGE SCALE GENOMIC DNA]</scope>
    <source>
        <strain evidence="8 9">KG-16</strain>
    </source>
</reference>
<dbReference type="Pfam" id="PF02668">
    <property type="entry name" value="TauD"/>
    <property type="match status" value="1"/>
</dbReference>
<dbReference type="InterPro" id="IPR042098">
    <property type="entry name" value="TauD-like_sf"/>
</dbReference>
<evidence type="ECO:0000256" key="1">
    <source>
        <dbReference type="ARBA" id="ARBA00001954"/>
    </source>
</evidence>
<dbReference type="SUPFAM" id="SSF51197">
    <property type="entry name" value="Clavaminate synthase-like"/>
    <property type="match status" value="1"/>
</dbReference>
<organism evidence="8 9">
    <name type="scientific">Rhodococcus pyridinivorans KG-16</name>
    <dbReference type="NCBI Taxonomy" id="1441730"/>
    <lineage>
        <taxon>Bacteria</taxon>
        <taxon>Bacillati</taxon>
        <taxon>Actinomycetota</taxon>
        <taxon>Actinomycetes</taxon>
        <taxon>Mycobacteriales</taxon>
        <taxon>Nocardiaceae</taxon>
        <taxon>Rhodococcus</taxon>
    </lineage>
</organism>
<proteinExistence type="inferred from homology"/>
<evidence type="ECO:0000256" key="6">
    <source>
        <dbReference type="ARBA" id="ARBA00023004"/>
    </source>
</evidence>
<evidence type="ECO:0000256" key="5">
    <source>
        <dbReference type="ARBA" id="ARBA00023002"/>
    </source>
</evidence>
<protein>
    <submittedName>
        <fullName evidence="8">Dioxygenase</fullName>
    </submittedName>
</protein>
<dbReference type="RefSeq" id="WP_060651619.1">
    <property type="nucleotide sequence ID" value="NZ_AZXY01000004.1"/>
</dbReference>
<comment type="cofactor">
    <cofactor evidence="1">
        <name>Fe(2+)</name>
        <dbReference type="ChEBI" id="CHEBI:29033"/>
    </cofactor>
</comment>
<dbReference type="Proteomes" id="UP000053060">
    <property type="component" value="Unassembled WGS sequence"/>
</dbReference>
<evidence type="ECO:0000256" key="3">
    <source>
        <dbReference type="ARBA" id="ARBA00022723"/>
    </source>
</evidence>
<keyword evidence="4 8" id="KW-0223">Dioxygenase</keyword>
<sequence length="327" mass="36328">MTITELDRDTTTAESVYTAGGIVVTKLGEHIGARIDGVRLSGSLEPETVEAIRYALAVHKAIVFRDQHHLDDEEQWAFAGLLGTQTQSHPTVHSKGKRLLPIEGAANSWHTDVSFVDRIPKASILRAVTLPPYGGATTWASTTAAYEQLPVALKALVDNLWALHTNLYDYAEKLDAGSSDPALTEERRRYQDEFRRNTYETIHPVVRVHPETGERTLLLGHFVKEFVGLKPSETAALLQLLQSRITKLENTFRWSWESGDVAIWDNRATQHYGVADFGDHTRRLHRITLAGDIPVGVDGARSRVVQGDASEYSVVEEPSRLPGFDAN</sequence>
<feature type="domain" description="TauD/TfdA-like" evidence="7">
    <location>
        <begin position="25"/>
        <end position="288"/>
    </location>
</feature>
<dbReference type="GO" id="GO:0046872">
    <property type="term" value="F:metal ion binding"/>
    <property type="evidence" value="ECO:0007669"/>
    <property type="project" value="UniProtKB-KW"/>
</dbReference>
<keyword evidence="6" id="KW-0408">Iron</keyword>
<comment type="similarity">
    <text evidence="2">Belongs to the TfdA dioxygenase family.</text>
</comment>
<dbReference type="PANTHER" id="PTHR30468">
    <property type="entry name" value="ALPHA-KETOGLUTARATE-DEPENDENT SULFONATE DIOXYGENASE"/>
    <property type="match status" value="1"/>
</dbReference>
<keyword evidence="5" id="KW-0560">Oxidoreductase</keyword>
<evidence type="ECO:0000256" key="4">
    <source>
        <dbReference type="ARBA" id="ARBA00022964"/>
    </source>
</evidence>
<dbReference type="PANTHER" id="PTHR30468:SF5">
    <property type="entry name" value="ALPHA-KETOGLUTARATE-DEPENDENT SULFATE ESTER DIOXYGENASE"/>
    <property type="match status" value="1"/>
</dbReference>
<gene>
    <name evidence="8" type="ORF">Z045_09345</name>
</gene>
<dbReference type="Gene3D" id="3.60.130.10">
    <property type="entry name" value="Clavaminate synthase-like"/>
    <property type="match status" value="1"/>
</dbReference>
<dbReference type="PATRIC" id="fig|1441730.3.peg.1944"/>
<dbReference type="GO" id="GO:0016706">
    <property type="term" value="F:2-oxoglutarate-dependent dioxygenase activity"/>
    <property type="evidence" value="ECO:0007669"/>
    <property type="project" value="TreeGrafter"/>
</dbReference>
<reference evidence="9" key="1">
    <citation type="submission" date="2015-01" db="EMBL/GenBank/DDBJ databases">
        <title>Draft genome sequence of Rhodococcus pyridinivorans strain KG-16, a hydrocarbon-degrading bacterium.</title>
        <authorList>
            <person name="Aggarwal R.K."/>
            <person name="Dawar C."/>
        </authorList>
    </citation>
    <scope>NUCLEOTIDE SEQUENCE [LARGE SCALE GENOMIC DNA]</scope>
    <source>
        <strain evidence="9">KG-16</strain>
    </source>
</reference>
<evidence type="ECO:0000313" key="9">
    <source>
        <dbReference type="Proteomes" id="UP000053060"/>
    </source>
</evidence>
<name>A0A0V9ULF6_9NOCA</name>
<evidence type="ECO:0000256" key="2">
    <source>
        <dbReference type="ARBA" id="ARBA00005896"/>
    </source>
</evidence>
<accession>A0A0V9ULF6</accession>